<dbReference type="Pfam" id="PF00041">
    <property type="entry name" value="fn3"/>
    <property type="match status" value="1"/>
</dbReference>
<evidence type="ECO:0000259" key="2">
    <source>
        <dbReference type="PROSITE" id="PS50853"/>
    </source>
</evidence>
<keyword evidence="1" id="KW-1133">Transmembrane helix</keyword>
<dbReference type="SMART" id="SM00060">
    <property type="entry name" value="FN3"/>
    <property type="match status" value="1"/>
</dbReference>
<dbReference type="InterPro" id="IPR013783">
    <property type="entry name" value="Ig-like_fold"/>
</dbReference>
<dbReference type="Pfam" id="PF01476">
    <property type="entry name" value="LysM"/>
    <property type="match status" value="1"/>
</dbReference>
<evidence type="ECO:0000256" key="1">
    <source>
        <dbReference type="SAM" id="Phobius"/>
    </source>
</evidence>
<accession>A0A0G1GET0</accession>
<organism evidence="4 5">
    <name type="scientific">Candidatus Woesebacteria bacterium GW2011_GWB1_43_14</name>
    <dbReference type="NCBI Taxonomy" id="1618578"/>
    <lineage>
        <taxon>Bacteria</taxon>
        <taxon>Candidatus Woeseibacteriota</taxon>
    </lineage>
</organism>
<evidence type="ECO:0000313" key="5">
    <source>
        <dbReference type="Proteomes" id="UP000034090"/>
    </source>
</evidence>
<reference evidence="4 5" key="1">
    <citation type="journal article" date="2015" name="Nature">
        <title>rRNA introns, odd ribosomes, and small enigmatic genomes across a large radiation of phyla.</title>
        <authorList>
            <person name="Brown C.T."/>
            <person name="Hug L.A."/>
            <person name="Thomas B.C."/>
            <person name="Sharon I."/>
            <person name="Castelle C.J."/>
            <person name="Singh A."/>
            <person name="Wilkins M.J."/>
            <person name="Williams K.H."/>
            <person name="Banfield J.F."/>
        </authorList>
    </citation>
    <scope>NUCLEOTIDE SEQUENCE [LARGE SCALE GENOMIC DNA]</scope>
</reference>
<dbReference type="Gene3D" id="3.10.350.10">
    <property type="entry name" value="LysM domain"/>
    <property type="match status" value="1"/>
</dbReference>
<dbReference type="EMBL" id="LCFQ01000013">
    <property type="protein sequence ID" value="KKS97373.1"/>
    <property type="molecule type" value="Genomic_DNA"/>
</dbReference>
<keyword evidence="1" id="KW-0812">Transmembrane</keyword>
<dbReference type="Gene3D" id="2.60.40.10">
    <property type="entry name" value="Immunoglobulins"/>
    <property type="match status" value="1"/>
</dbReference>
<evidence type="ECO:0000259" key="3">
    <source>
        <dbReference type="PROSITE" id="PS51782"/>
    </source>
</evidence>
<dbReference type="Gene3D" id="2.60.40.1120">
    <property type="entry name" value="Carboxypeptidase-like, regulatory domain"/>
    <property type="match status" value="1"/>
</dbReference>
<dbReference type="InterPro" id="IPR036116">
    <property type="entry name" value="FN3_sf"/>
</dbReference>
<dbReference type="InterPro" id="IPR013784">
    <property type="entry name" value="Carb-bd-like_fold"/>
</dbReference>
<evidence type="ECO:0008006" key="6">
    <source>
        <dbReference type="Google" id="ProtNLM"/>
    </source>
</evidence>
<dbReference type="InterPro" id="IPR018392">
    <property type="entry name" value="LysM"/>
</dbReference>
<comment type="caution">
    <text evidence="4">The sequence shown here is derived from an EMBL/GenBank/DDBJ whole genome shotgun (WGS) entry which is preliminary data.</text>
</comment>
<protein>
    <recommendedName>
        <fullName evidence="6">Fibronectin type-III domain-containing protein</fullName>
    </recommendedName>
</protein>
<gene>
    <name evidence="4" type="ORF">UV74_C0013G0495</name>
</gene>
<name>A0A0G1GET0_9BACT</name>
<sequence>MVFGLLLFQSPAEAAVTLTDNANDYTIENEYYKAVIPKASASNSRGIIEYLYVKKQDTSLSQNLVHEPATTSRYGLGFLEGSGNATGNNAIGLQDEASISITILENTSSKIRIKSEATNNGTNYIETWTFWAKKPYFQSEAEATVTNASGYLTNQSQFAWMINPNLTSNWYATDKDGDAVQLSGLVGHQIHSPNLNTYPWINYQFPDETVSFGTIFTDVYDHLGTVAETGEWKYEYQLDFALGGGSFGSPIKQGYKRAVTTIYYTTNEATNTDISAFAQNHYQNATATTTENPTLQATNSSSNIYLQKTGISSALVSSPYFLLRQNTQNPHTNLTSHRQQYETSIYAPIYKNQNTIRSHNSYYDFEDQLLYSLKYSNDTQTFDYGTIASATPSNSSYETSLQNTASSSDGKVDYSTTFKTWSDSDKLQITGTASNGSASAPVKDIYVAIKPRFTGLESNVEAESATPTESIVSSLITTDNKWTNYNIYSGDSGTSLIYKDNEENVPTLTIPLSVSDGQYYLRAYVWSRIEGDITYYYSTDNSNWNNFVAPAPSSGQTELYVKDLGIVTISGGVLYINDDDSAVSGITGYPGWDRITLQAVPRITDLGSNVYDVRLSDAIYGNMGIGVKVNSPTDNITVDVGDSELRVYLYKQDTEQTLTTFSYPFDVEIYPHTGWLSSSSEFTSLHSRNALTYSKHTFYLPEGIHTGRTNTVYSEGSIAYSTEPYNNTSLVNLTLTPSTGTVDVVIDTWNTSGNYYKKWTETGSTAGITTGHTVSSLNPNAIYDIKVDGQKIAEKIAGQSGQITFDYSGGYSTKTFEVADHVWPPSSPTSCNDTVPGGSPYLYSATAKSSSAIALQWVEAGEPVDKYAVEYGTKSGVYQFGAESIGGKGTTSYLVQELSPGTKYYFRVRAGNRCATGPWSGEISAATYGRGYFGIPSLTTGTNLETEIIDIETVGRETGVYTVQAGDTLYSIAEEMLGDGSRWPELVELNQDKYPSLVTNPGYLVVGWELTLPGEEEAGEEAGYAVTVKVIDEESNPVEGARVEIHSEVKSATTDKKGIAAFTNVEGGEHQILIAYNNQQGEQNINLTGDTVEEFKFTIQISPTSPFRDIRVMTAIGGLSISLLLAIIFLIKRKR</sequence>
<dbReference type="InterPro" id="IPR003961">
    <property type="entry name" value="FN3_dom"/>
</dbReference>
<dbReference type="PROSITE" id="PS51782">
    <property type="entry name" value="LYSM"/>
    <property type="match status" value="1"/>
</dbReference>
<dbReference type="InterPro" id="IPR036779">
    <property type="entry name" value="LysM_dom_sf"/>
</dbReference>
<feature type="domain" description="LysM" evidence="3">
    <location>
        <begin position="959"/>
        <end position="1006"/>
    </location>
</feature>
<dbReference type="SUPFAM" id="SSF49452">
    <property type="entry name" value="Starch-binding domain-like"/>
    <property type="match status" value="1"/>
</dbReference>
<dbReference type="SUPFAM" id="SSF49265">
    <property type="entry name" value="Fibronectin type III"/>
    <property type="match status" value="1"/>
</dbReference>
<dbReference type="GO" id="GO:0030246">
    <property type="term" value="F:carbohydrate binding"/>
    <property type="evidence" value="ECO:0007669"/>
    <property type="project" value="InterPro"/>
</dbReference>
<dbReference type="STRING" id="1618578.UV74_C0013G0495"/>
<proteinExistence type="predicted"/>
<dbReference type="CDD" id="cd00118">
    <property type="entry name" value="LysM"/>
    <property type="match status" value="1"/>
</dbReference>
<feature type="domain" description="Fibronectin type-III" evidence="2">
    <location>
        <begin position="839"/>
        <end position="930"/>
    </location>
</feature>
<evidence type="ECO:0000313" key="4">
    <source>
        <dbReference type="EMBL" id="KKS97373.1"/>
    </source>
</evidence>
<feature type="transmembrane region" description="Helical" evidence="1">
    <location>
        <begin position="1112"/>
        <end position="1131"/>
    </location>
</feature>
<dbReference type="CDD" id="cd00063">
    <property type="entry name" value="FN3"/>
    <property type="match status" value="1"/>
</dbReference>
<dbReference type="Proteomes" id="UP000034090">
    <property type="component" value="Unassembled WGS sequence"/>
</dbReference>
<dbReference type="AlphaFoldDB" id="A0A0G1GET0"/>
<dbReference type="PROSITE" id="PS50853">
    <property type="entry name" value="FN3"/>
    <property type="match status" value="1"/>
</dbReference>
<keyword evidence="1" id="KW-0472">Membrane</keyword>